<dbReference type="PROSITE" id="PS50088">
    <property type="entry name" value="ANK_REPEAT"/>
    <property type="match status" value="4"/>
</dbReference>
<dbReference type="PANTHER" id="PTHR24171:SF10">
    <property type="entry name" value="ANKYRIN REPEAT DOMAIN-CONTAINING PROTEIN 29-LIKE"/>
    <property type="match status" value="1"/>
</dbReference>
<feature type="repeat" description="ANK" evidence="3">
    <location>
        <begin position="82"/>
        <end position="114"/>
    </location>
</feature>
<sequence length="259" mass="28250">MRLLHSYGSNIEYRNEQGLTPLHVWSEKGELAVVECLVDLGADIHAAAQDDIALGIAAGHGKIDICRFLIEKGSFINYQGSNNETPLHAAAKEGDEALARYLLEQGAAVHLLDHDGNTPLLLAALGCHTAMVRLLHENNADINRNNHFDNTALHMAAMSTNLELVQYLLRHGADVHKANDEGDTAIGLAARAMQYIARAPDPEAEAYEAPVEAYLEAAKIFEMLRQYGGSTSHKNQKGTTVEAARISAQQTWETNFPST</sequence>
<evidence type="ECO:0000256" key="3">
    <source>
        <dbReference type="PROSITE-ProRule" id="PRU00023"/>
    </source>
</evidence>
<name>A0A167W1J9_CORDF</name>
<dbReference type="PANTHER" id="PTHR24171">
    <property type="entry name" value="ANKYRIN REPEAT DOMAIN-CONTAINING PROTEIN 39-RELATED"/>
    <property type="match status" value="1"/>
</dbReference>
<dbReference type="Gene3D" id="1.25.40.20">
    <property type="entry name" value="Ankyrin repeat-containing domain"/>
    <property type="match status" value="4"/>
</dbReference>
<dbReference type="STRING" id="1081108.A0A167W1J9"/>
<gene>
    <name evidence="4" type="ORF">LEL_10686</name>
</gene>
<feature type="repeat" description="ANK" evidence="3">
    <location>
        <begin position="115"/>
        <end position="147"/>
    </location>
</feature>
<dbReference type="EMBL" id="AZHF01000016">
    <property type="protein sequence ID" value="OAA63221.1"/>
    <property type="molecule type" value="Genomic_DNA"/>
</dbReference>
<evidence type="ECO:0000313" key="4">
    <source>
        <dbReference type="EMBL" id="OAA63221.1"/>
    </source>
</evidence>
<proteinExistence type="predicted"/>
<keyword evidence="5" id="KW-1185">Reference proteome</keyword>
<evidence type="ECO:0000256" key="1">
    <source>
        <dbReference type="ARBA" id="ARBA00022737"/>
    </source>
</evidence>
<dbReference type="SMART" id="SM00248">
    <property type="entry name" value="ANK"/>
    <property type="match status" value="5"/>
</dbReference>
<feature type="repeat" description="ANK" evidence="3">
    <location>
        <begin position="148"/>
        <end position="180"/>
    </location>
</feature>
<dbReference type="Pfam" id="PF00023">
    <property type="entry name" value="Ank"/>
    <property type="match status" value="1"/>
</dbReference>
<keyword evidence="2 3" id="KW-0040">ANK repeat</keyword>
<dbReference type="SUPFAM" id="SSF48403">
    <property type="entry name" value="Ankyrin repeat"/>
    <property type="match status" value="1"/>
</dbReference>
<evidence type="ECO:0000313" key="5">
    <source>
        <dbReference type="Proteomes" id="UP000076881"/>
    </source>
</evidence>
<dbReference type="InterPro" id="IPR036770">
    <property type="entry name" value="Ankyrin_rpt-contain_sf"/>
</dbReference>
<dbReference type="PROSITE" id="PS50297">
    <property type="entry name" value="ANK_REP_REGION"/>
    <property type="match status" value="4"/>
</dbReference>
<dbReference type="Proteomes" id="UP000076881">
    <property type="component" value="Unassembled WGS sequence"/>
</dbReference>
<comment type="caution">
    <text evidence="4">The sequence shown here is derived from an EMBL/GenBank/DDBJ whole genome shotgun (WGS) entry which is preliminary data.</text>
</comment>
<dbReference type="InterPro" id="IPR002110">
    <property type="entry name" value="Ankyrin_rpt"/>
</dbReference>
<dbReference type="OrthoDB" id="4860873at2759"/>
<evidence type="ECO:0000256" key="2">
    <source>
        <dbReference type="ARBA" id="ARBA00023043"/>
    </source>
</evidence>
<organism evidence="4 5">
    <name type="scientific">Akanthomyces lecanii RCEF 1005</name>
    <dbReference type="NCBI Taxonomy" id="1081108"/>
    <lineage>
        <taxon>Eukaryota</taxon>
        <taxon>Fungi</taxon>
        <taxon>Dikarya</taxon>
        <taxon>Ascomycota</taxon>
        <taxon>Pezizomycotina</taxon>
        <taxon>Sordariomycetes</taxon>
        <taxon>Hypocreomycetidae</taxon>
        <taxon>Hypocreales</taxon>
        <taxon>Cordycipitaceae</taxon>
        <taxon>Akanthomyces</taxon>
        <taxon>Cordyceps confragosa</taxon>
    </lineage>
</organism>
<dbReference type="AlphaFoldDB" id="A0A167W1J9"/>
<keyword evidence="1" id="KW-0677">Repeat</keyword>
<protein>
    <submittedName>
        <fullName evidence="4">Ankyrin repeat-containing domain protein</fullName>
    </submittedName>
</protein>
<accession>A0A167W1J9</accession>
<dbReference type="Pfam" id="PF12796">
    <property type="entry name" value="Ank_2"/>
    <property type="match status" value="1"/>
</dbReference>
<dbReference type="PRINTS" id="PR01415">
    <property type="entry name" value="ANKYRIN"/>
</dbReference>
<reference evidence="4 5" key="1">
    <citation type="journal article" date="2016" name="Genome Biol. Evol.">
        <title>Divergent and convergent evolution of fungal pathogenicity.</title>
        <authorList>
            <person name="Shang Y."/>
            <person name="Xiao G."/>
            <person name="Zheng P."/>
            <person name="Cen K."/>
            <person name="Zhan S."/>
            <person name="Wang C."/>
        </authorList>
    </citation>
    <scope>NUCLEOTIDE SEQUENCE [LARGE SCALE GENOMIC DNA]</scope>
    <source>
        <strain evidence="4 5">RCEF 1005</strain>
    </source>
</reference>
<feature type="repeat" description="ANK" evidence="3">
    <location>
        <begin position="17"/>
        <end position="49"/>
    </location>
</feature>
<dbReference type="Pfam" id="PF13637">
    <property type="entry name" value="Ank_4"/>
    <property type="match status" value="1"/>
</dbReference>